<protein>
    <submittedName>
        <fullName evidence="2">Uncharacterized protein</fullName>
    </submittedName>
</protein>
<dbReference type="EMBL" id="CP029693">
    <property type="protein sequence ID" value="AWY38672.1"/>
    <property type="molecule type" value="Genomic_DNA"/>
</dbReference>
<dbReference type="Proteomes" id="UP000250299">
    <property type="component" value="Chromosome"/>
</dbReference>
<dbReference type="AlphaFoldDB" id="A0A2Z4RCG3"/>
<feature type="compositionally biased region" description="Pro residues" evidence="1">
    <location>
        <begin position="61"/>
        <end position="71"/>
    </location>
</feature>
<dbReference type="OrthoDB" id="7032919at2"/>
<feature type="region of interest" description="Disordered" evidence="1">
    <location>
        <begin position="52"/>
        <end position="77"/>
    </location>
</feature>
<accession>A0A2Z4RCG3</accession>
<reference evidence="2 3" key="1">
    <citation type="submission" date="2018-05" db="EMBL/GenBank/DDBJ databases">
        <title>Whole genome sequence of Pseudomonas putida JBC17.</title>
        <authorList>
            <person name="Lee Y.H."/>
            <person name="David K."/>
        </authorList>
    </citation>
    <scope>NUCLEOTIDE SEQUENCE [LARGE SCALE GENOMIC DNA]</scope>
    <source>
        <strain evidence="2 3">JBC17</strain>
    </source>
</reference>
<sequence length="77" mass="8262">MGTTILHSWAVSQPEIRSLWEQGLPAMNDDTGFLIHRGAFIASKLCSYRGRVTGATRGPRPATPPPAPPLPASDAHE</sequence>
<evidence type="ECO:0000256" key="1">
    <source>
        <dbReference type="SAM" id="MobiDB-lite"/>
    </source>
</evidence>
<name>A0A2Z4RCG3_PSEPU</name>
<gene>
    <name evidence="2" type="ORF">DKY63_01630</name>
</gene>
<proteinExistence type="predicted"/>
<evidence type="ECO:0000313" key="2">
    <source>
        <dbReference type="EMBL" id="AWY38672.1"/>
    </source>
</evidence>
<evidence type="ECO:0000313" key="3">
    <source>
        <dbReference type="Proteomes" id="UP000250299"/>
    </source>
</evidence>
<organism evidence="2 3">
    <name type="scientific">Pseudomonas putida</name>
    <name type="common">Arthrobacter siderocapsulatus</name>
    <dbReference type="NCBI Taxonomy" id="303"/>
    <lineage>
        <taxon>Bacteria</taxon>
        <taxon>Pseudomonadati</taxon>
        <taxon>Pseudomonadota</taxon>
        <taxon>Gammaproteobacteria</taxon>
        <taxon>Pseudomonadales</taxon>
        <taxon>Pseudomonadaceae</taxon>
        <taxon>Pseudomonas</taxon>
    </lineage>
</organism>